<feature type="compositionally biased region" description="Basic and acidic residues" evidence="8">
    <location>
        <begin position="356"/>
        <end position="369"/>
    </location>
</feature>
<comment type="catalytic activity">
    <reaction evidence="5">
        <text>guanosine(9) in tRNA + S-adenosyl-L-methionine = N(1)-methylguanosine(9) in tRNA + S-adenosyl-L-homocysteine + H(+)</text>
        <dbReference type="Rhea" id="RHEA:43156"/>
        <dbReference type="Rhea" id="RHEA-COMP:10367"/>
        <dbReference type="Rhea" id="RHEA-COMP:10368"/>
        <dbReference type="ChEBI" id="CHEBI:15378"/>
        <dbReference type="ChEBI" id="CHEBI:57856"/>
        <dbReference type="ChEBI" id="CHEBI:59789"/>
        <dbReference type="ChEBI" id="CHEBI:73542"/>
        <dbReference type="ChEBI" id="CHEBI:74269"/>
        <dbReference type="EC" id="2.1.1.221"/>
    </reaction>
</comment>
<feature type="binding site" evidence="7">
    <location>
        <position position="235"/>
    </location>
    <ligand>
        <name>S-adenosyl-L-methionine</name>
        <dbReference type="ChEBI" id="CHEBI:59789"/>
    </ligand>
</feature>
<reference evidence="10 11" key="1">
    <citation type="submission" date="2014-10" db="EMBL/GenBank/DDBJ databases">
        <title>Draft genome of the hookworm Ancylostoma caninum.</title>
        <authorList>
            <person name="Mitreva M."/>
        </authorList>
    </citation>
    <scope>NUCLEOTIDE SEQUENCE [LARGE SCALE GENOMIC DNA]</scope>
    <source>
        <strain evidence="10 11">Baltimore</strain>
    </source>
</reference>
<gene>
    <name evidence="10" type="ORF">ANCCAN_00314</name>
</gene>
<keyword evidence="11" id="KW-1185">Reference proteome</keyword>
<evidence type="ECO:0000256" key="4">
    <source>
        <dbReference type="ARBA" id="ARBA00022691"/>
    </source>
</evidence>
<dbReference type="GO" id="GO:0000049">
    <property type="term" value="F:tRNA binding"/>
    <property type="evidence" value="ECO:0007669"/>
    <property type="project" value="TreeGrafter"/>
</dbReference>
<dbReference type="PROSITE" id="PS51675">
    <property type="entry name" value="SAM_MT_TRM10"/>
    <property type="match status" value="1"/>
</dbReference>
<dbReference type="InterPro" id="IPR038459">
    <property type="entry name" value="MT_TRM10-typ_sf"/>
</dbReference>
<evidence type="ECO:0000256" key="2">
    <source>
        <dbReference type="ARBA" id="ARBA00022603"/>
    </source>
</evidence>
<dbReference type="EMBL" id="JOJR01000002">
    <property type="protein sequence ID" value="RCN53254.1"/>
    <property type="molecule type" value="Genomic_DNA"/>
</dbReference>
<evidence type="ECO:0000256" key="6">
    <source>
        <dbReference type="PIRSR" id="PIRSR016323-1"/>
    </source>
</evidence>
<feature type="region of interest" description="Disordered" evidence="8">
    <location>
        <begin position="49"/>
        <end position="91"/>
    </location>
</feature>
<feature type="domain" description="SAM-dependent MTase TRM10-type" evidence="9">
    <location>
        <begin position="136"/>
        <end position="328"/>
    </location>
</feature>
<proteinExistence type="predicted"/>
<dbReference type="Gene3D" id="3.40.1280.30">
    <property type="match status" value="1"/>
</dbReference>
<evidence type="ECO:0000256" key="7">
    <source>
        <dbReference type="PIRSR" id="PIRSR016323-2"/>
    </source>
</evidence>
<dbReference type="CDD" id="cd18101">
    <property type="entry name" value="Trm10euk_A"/>
    <property type="match status" value="1"/>
</dbReference>
<keyword evidence="2 10" id="KW-0489">Methyltransferase</keyword>
<dbReference type="GO" id="GO:0052905">
    <property type="term" value="F:tRNA (guanosine(9)-N1)-methyltransferase activity"/>
    <property type="evidence" value="ECO:0007669"/>
    <property type="project" value="UniProtKB-EC"/>
</dbReference>
<dbReference type="PANTHER" id="PTHR13563:SF13">
    <property type="entry name" value="TRNA METHYLTRANSFERASE 10 HOMOLOG A"/>
    <property type="match status" value="1"/>
</dbReference>
<sequence length="369" mass="42197">MYILRVRGLIVSVVLAVGKRVRNTDSEDIFETFLIFGLTYSKIPMGTMSCEGNSNEPEKADDQPQDDDHSCQGTHDEDRSSCTSEIGSGPALSKNALKKLKSRERWLEHRKRKRVEEKQRKKEKRLALKEAGLGDQLRRFRGKTMEQSTCKIRVAIDMSFDDLMSEKDCRRAVQQLNWSYSANRRSPEPLQFYITSFNGLSRKVYDGIESNRNQDIFLKSESLDDLFKPEEIVYLTADSDNVLSEIDDTKVYVIGGLVDHNSHKGLCLDLAVRKGYGHARLPIDEFVEMKTRKVLTINHVFEILVHYSSNHDWERAFFTVIPPRKGAARKENNKETPSEESDPQKVVDSTEDSDAPEAKRREVDESATA</sequence>
<dbReference type="FunFam" id="3.40.1280.30:FF:000001">
    <property type="entry name" value="tRNA methyltransferase 10 homolog A"/>
    <property type="match status" value="1"/>
</dbReference>
<feature type="region of interest" description="Disordered" evidence="8">
    <location>
        <begin position="324"/>
        <end position="369"/>
    </location>
</feature>
<dbReference type="AlphaFoldDB" id="A0A368H9J1"/>
<evidence type="ECO:0000313" key="10">
    <source>
        <dbReference type="EMBL" id="RCN53254.1"/>
    </source>
</evidence>
<evidence type="ECO:0000313" key="11">
    <source>
        <dbReference type="Proteomes" id="UP000252519"/>
    </source>
</evidence>
<organism evidence="10 11">
    <name type="scientific">Ancylostoma caninum</name>
    <name type="common">Dog hookworm</name>
    <dbReference type="NCBI Taxonomy" id="29170"/>
    <lineage>
        <taxon>Eukaryota</taxon>
        <taxon>Metazoa</taxon>
        <taxon>Ecdysozoa</taxon>
        <taxon>Nematoda</taxon>
        <taxon>Chromadorea</taxon>
        <taxon>Rhabditida</taxon>
        <taxon>Rhabditina</taxon>
        <taxon>Rhabditomorpha</taxon>
        <taxon>Strongyloidea</taxon>
        <taxon>Ancylostomatidae</taxon>
        <taxon>Ancylostomatinae</taxon>
        <taxon>Ancylostoma</taxon>
    </lineage>
</organism>
<dbReference type="PANTHER" id="PTHR13563">
    <property type="entry name" value="TRNA (GUANINE-9-) METHYLTRANSFERASE"/>
    <property type="match status" value="1"/>
</dbReference>
<evidence type="ECO:0000256" key="1">
    <source>
        <dbReference type="ARBA" id="ARBA00012797"/>
    </source>
</evidence>
<keyword evidence="3 10" id="KW-0808">Transferase</keyword>
<feature type="binding site" evidence="7">
    <location>
        <position position="267"/>
    </location>
    <ligand>
        <name>S-adenosyl-L-methionine</name>
        <dbReference type="ChEBI" id="CHEBI:59789"/>
    </ligand>
</feature>
<comment type="caution">
    <text evidence="10">The sequence shown here is derived from an EMBL/GenBank/DDBJ whole genome shotgun (WGS) entry which is preliminary data.</text>
</comment>
<feature type="binding site" evidence="7">
    <location>
        <position position="281"/>
    </location>
    <ligand>
        <name>S-adenosyl-L-methionine</name>
        <dbReference type="ChEBI" id="CHEBI:59789"/>
    </ligand>
</feature>
<feature type="compositionally biased region" description="Basic and acidic residues" evidence="8">
    <location>
        <begin position="56"/>
        <end position="80"/>
    </location>
</feature>
<feature type="binding site" evidence="7">
    <location>
        <position position="255"/>
    </location>
    <ligand>
        <name>S-adenosyl-L-methionine</name>
        <dbReference type="ChEBI" id="CHEBI:59789"/>
    </ligand>
</feature>
<dbReference type="GO" id="GO:0005654">
    <property type="term" value="C:nucleoplasm"/>
    <property type="evidence" value="ECO:0007669"/>
    <property type="project" value="TreeGrafter"/>
</dbReference>
<dbReference type="InterPro" id="IPR007356">
    <property type="entry name" value="tRNA_m1G_MeTrfase_euk"/>
</dbReference>
<dbReference type="STRING" id="29170.A0A368H9J1"/>
<feature type="compositionally biased region" description="Basic and acidic residues" evidence="8">
    <location>
        <begin position="328"/>
        <end position="345"/>
    </location>
</feature>
<accession>A0A368H9J1</accession>
<dbReference type="EC" id="2.1.1.221" evidence="1"/>
<dbReference type="GO" id="GO:0002939">
    <property type="term" value="P:tRNA N1-guanine methylation"/>
    <property type="evidence" value="ECO:0007669"/>
    <property type="project" value="TreeGrafter"/>
</dbReference>
<dbReference type="OrthoDB" id="278300at2759"/>
<evidence type="ECO:0000256" key="3">
    <source>
        <dbReference type="ARBA" id="ARBA00022679"/>
    </source>
</evidence>
<keyword evidence="4" id="KW-0949">S-adenosyl-L-methionine</keyword>
<dbReference type="PIRSF" id="PIRSF016323">
    <property type="entry name" value="tRNA_m1G_mtfrase_met"/>
    <property type="match status" value="1"/>
</dbReference>
<evidence type="ECO:0000259" key="9">
    <source>
        <dbReference type="PROSITE" id="PS51675"/>
    </source>
</evidence>
<name>A0A368H9J1_ANCCA</name>
<evidence type="ECO:0000256" key="5">
    <source>
        <dbReference type="ARBA" id="ARBA00048434"/>
    </source>
</evidence>
<dbReference type="Proteomes" id="UP000252519">
    <property type="component" value="Unassembled WGS sequence"/>
</dbReference>
<feature type="active site" description="Proton acceptor" evidence="6">
    <location>
        <position position="259"/>
    </location>
</feature>
<dbReference type="InterPro" id="IPR028564">
    <property type="entry name" value="MT_TRM10-typ"/>
</dbReference>
<dbReference type="InterPro" id="IPR016653">
    <property type="entry name" value="TRM10/TRM10A"/>
</dbReference>
<evidence type="ECO:0000256" key="8">
    <source>
        <dbReference type="SAM" id="MobiDB-lite"/>
    </source>
</evidence>
<protein>
    <recommendedName>
        <fullName evidence="1">tRNA (guanine(9)-N(1))-methyltransferase</fullName>
        <ecNumber evidence="1">2.1.1.221</ecNumber>
    </recommendedName>
</protein>